<name>A0A2K3CWV4_CHLRE</name>
<dbReference type="SMART" id="SM00160">
    <property type="entry name" value="RanBD"/>
    <property type="match status" value="1"/>
</dbReference>
<evidence type="ECO:0000256" key="2">
    <source>
        <dbReference type="ARBA" id="ARBA00022816"/>
    </source>
</evidence>
<feature type="region of interest" description="Disordered" evidence="6">
    <location>
        <begin position="279"/>
        <end position="303"/>
    </location>
</feature>
<evidence type="ECO:0000256" key="4">
    <source>
        <dbReference type="ARBA" id="ARBA00023132"/>
    </source>
</evidence>
<feature type="compositionally biased region" description="Low complexity" evidence="6">
    <location>
        <begin position="170"/>
        <end position="179"/>
    </location>
</feature>
<dbReference type="Gramene" id="PNW72749">
    <property type="protein sequence ID" value="PNW72749"/>
    <property type="gene ID" value="CHLRE_15g641000v5"/>
</dbReference>
<keyword evidence="9" id="KW-1185">Reference proteome</keyword>
<dbReference type="ExpressionAtlas" id="A0A2K3CWV4">
    <property type="expression patterns" value="baseline"/>
</dbReference>
<keyword evidence="4" id="KW-0653">Protein transport</keyword>
<dbReference type="EMBL" id="CM008976">
    <property type="protein sequence ID" value="PNW72749.1"/>
    <property type="molecule type" value="Genomic_DNA"/>
</dbReference>
<keyword evidence="5" id="KW-0539">Nucleus</keyword>
<evidence type="ECO:0000313" key="9">
    <source>
        <dbReference type="Proteomes" id="UP000006906"/>
    </source>
</evidence>
<feature type="region of interest" description="Disordered" evidence="6">
    <location>
        <begin position="404"/>
        <end position="433"/>
    </location>
</feature>
<sequence>MSDERPSDALQPAAKKRAGGGQGSRDDPEEDDAPCVDPGSWTADATASRERRKVHVRRGAGGGSGAPAPAGANPFAGIALAGAAPAAAANPFAGVALSGGAPAAAAAEPKPAEEAGEAKAPAEAEAAKEEAKEEAKAAAAEGDKAAAAEGDKKAEAGAEKDGGKKEEAKASPSGAATAPGTATSIFGGAAGASSGFASLAAGGGGAATGFSFGGFGGAGGAAAGTSGGFNFGSGTAAAGTGTSGGFSFGAGTGTGLFGVGSGTGSGAFGGGSFSFPKLDTAGGEGAEGGGAEDKPDAFVPSEDPGIKPVVQLAVVQKVTGEETEQTIYAEAGKLFEYDSAAGKWRERGAGELRVNVGADGKTSRMLMRQSGNLRLLLNARIVTNMAVQRMNGANGVSFGCVNTAAPVDPKEEPKKEEAGKEGEDAKHGGGAVRTWAFRTKGEDKVLALLAALEKAKTSHATAHEEKKDAADAV</sequence>
<comment type="subcellular location">
    <subcellularLocation>
        <location evidence="1">Nucleus</location>
        <location evidence="1">Nuclear pore complex</location>
    </subcellularLocation>
</comment>
<reference evidence="8 9" key="1">
    <citation type="journal article" date="2007" name="Science">
        <title>The Chlamydomonas genome reveals the evolution of key animal and plant functions.</title>
        <authorList>
            <person name="Merchant S.S."/>
            <person name="Prochnik S.E."/>
            <person name="Vallon O."/>
            <person name="Harris E.H."/>
            <person name="Karpowicz S.J."/>
            <person name="Witman G.B."/>
            <person name="Terry A."/>
            <person name="Salamov A."/>
            <person name="Fritz-Laylin L.K."/>
            <person name="Marechal-Drouard L."/>
            <person name="Marshall W.F."/>
            <person name="Qu L.H."/>
            <person name="Nelson D.R."/>
            <person name="Sanderfoot A.A."/>
            <person name="Spalding M.H."/>
            <person name="Kapitonov V.V."/>
            <person name="Ren Q."/>
            <person name="Ferris P."/>
            <person name="Lindquist E."/>
            <person name="Shapiro H."/>
            <person name="Lucas S.M."/>
            <person name="Grimwood J."/>
            <person name="Schmutz J."/>
            <person name="Cardol P."/>
            <person name="Cerutti H."/>
            <person name="Chanfreau G."/>
            <person name="Chen C.L."/>
            <person name="Cognat V."/>
            <person name="Croft M.T."/>
            <person name="Dent R."/>
            <person name="Dutcher S."/>
            <person name="Fernandez E."/>
            <person name="Fukuzawa H."/>
            <person name="Gonzalez-Ballester D."/>
            <person name="Gonzalez-Halphen D."/>
            <person name="Hallmann A."/>
            <person name="Hanikenne M."/>
            <person name="Hippler M."/>
            <person name="Inwood W."/>
            <person name="Jabbari K."/>
            <person name="Kalanon M."/>
            <person name="Kuras R."/>
            <person name="Lefebvre P.A."/>
            <person name="Lemaire S.D."/>
            <person name="Lobanov A.V."/>
            <person name="Lohr M."/>
            <person name="Manuell A."/>
            <person name="Meier I."/>
            <person name="Mets L."/>
            <person name="Mittag M."/>
            <person name="Mittelmeier T."/>
            <person name="Moroney J.V."/>
            <person name="Moseley J."/>
            <person name="Napoli C."/>
            <person name="Nedelcu A.M."/>
            <person name="Niyogi K."/>
            <person name="Novoselov S.V."/>
            <person name="Paulsen I.T."/>
            <person name="Pazour G."/>
            <person name="Purton S."/>
            <person name="Ral J.P."/>
            <person name="Riano-Pachon D.M."/>
            <person name="Riekhof W."/>
            <person name="Rymarquis L."/>
            <person name="Schroda M."/>
            <person name="Stern D."/>
            <person name="Umen J."/>
            <person name="Willows R."/>
            <person name="Wilson N."/>
            <person name="Zimmer S.L."/>
            <person name="Allmer J."/>
            <person name="Balk J."/>
            <person name="Bisova K."/>
            <person name="Chen C.J."/>
            <person name="Elias M."/>
            <person name="Gendler K."/>
            <person name="Hauser C."/>
            <person name="Lamb M.R."/>
            <person name="Ledford H."/>
            <person name="Long J.C."/>
            <person name="Minagawa J."/>
            <person name="Page M.D."/>
            <person name="Pan J."/>
            <person name="Pootakham W."/>
            <person name="Roje S."/>
            <person name="Rose A."/>
            <person name="Stahlberg E."/>
            <person name="Terauchi A.M."/>
            <person name="Yang P."/>
            <person name="Ball S."/>
            <person name="Bowler C."/>
            <person name="Dieckmann C.L."/>
            <person name="Gladyshev V.N."/>
            <person name="Green P."/>
            <person name="Jorgensen R."/>
            <person name="Mayfield S."/>
            <person name="Mueller-Roeber B."/>
            <person name="Rajamani S."/>
            <person name="Sayre R.T."/>
            <person name="Brokstein P."/>
            <person name="Dubchak I."/>
            <person name="Goodstein D."/>
            <person name="Hornick L."/>
            <person name="Huang Y.W."/>
            <person name="Jhaveri J."/>
            <person name="Luo Y."/>
            <person name="Martinez D."/>
            <person name="Ngau W.C."/>
            <person name="Otillar B."/>
            <person name="Poliakov A."/>
            <person name="Porter A."/>
            <person name="Szajkowski L."/>
            <person name="Werner G."/>
            <person name="Zhou K."/>
            <person name="Grigoriev I.V."/>
            <person name="Rokhsar D.S."/>
            <person name="Grossman A.R."/>
        </authorList>
    </citation>
    <scope>NUCLEOTIDE SEQUENCE [LARGE SCALE GENOMIC DNA]</scope>
    <source>
        <strain evidence="9">CC-503</strain>
    </source>
</reference>
<evidence type="ECO:0000256" key="3">
    <source>
        <dbReference type="ARBA" id="ARBA00023010"/>
    </source>
</evidence>
<dbReference type="OrthoDB" id="185618at2759"/>
<dbReference type="AlphaFoldDB" id="A0A2K3CWV4"/>
<dbReference type="GO" id="GO:0051028">
    <property type="term" value="P:mRNA transport"/>
    <property type="evidence" value="ECO:0007669"/>
    <property type="project" value="UniProtKB-KW"/>
</dbReference>
<keyword evidence="3" id="KW-0811">Translocation</keyword>
<feature type="domain" description="RanBD1" evidence="7">
    <location>
        <begin position="305"/>
        <end position="461"/>
    </location>
</feature>
<keyword evidence="2" id="KW-0509">mRNA transport</keyword>
<evidence type="ECO:0000256" key="6">
    <source>
        <dbReference type="SAM" id="MobiDB-lite"/>
    </source>
</evidence>
<feature type="compositionally biased region" description="Basic and acidic residues" evidence="6">
    <location>
        <begin position="110"/>
        <end position="169"/>
    </location>
</feature>
<dbReference type="SUPFAM" id="SSF50729">
    <property type="entry name" value="PH domain-like"/>
    <property type="match status" value="1"/>
</dbReference>
<evidence type="ECO:0000259" key="7">
    <source>
        <dbReference type="PROSITE" id="PS50196"/>
    </source>
</evidence>
<dbReference type="GO" id="GO:0015031">
    <property type="term" value="P:protein transport"/>
    <property type="evidence" value="ECO:0007669"/>
    <property type="project" value="UniProtKB-KW"/>
</dbReference>
<dbReference type="PROSITE" id="PS50196">
    <property type="entry name" value="RANBD1"/>
    <property type="match status" value="1"/>
</dbReference>
<dbReference type="InterPro" id="IPR000156">
    <property type="entry name" value="Ran_bind_dom"/>
</dbReference>
<dbReference type="Pfam" id="PF00638">
    <property type="entry name" value="Ran_BP1"/>
    <property type="match status" value="1"/>
</dbReference>
<dbReference type="GO" id="GO:0005643">
    <property type="term" value="C:nuclear pore"/>
    <property type="evidence" value="ECO:0007669"/>
    <property type="project" value="UniProtKB-SubCell"/>
</dbReference>
<proteinExistence type="predicted"/>
<evidence type="ECO:0000256" key="5">
    <source>
        <dbReference type="ARBA" id="ARBA00023242"/>
    </source>
</evidence>
<feature type="compositionally biased region" description="Basic and acidic residues" evidence="6">
    <location>
        <begin position="408"/>
        <end position="427"/>
    </location>
</feature>
<dbReference type="Proteomes" id="UP000006906">
    <property type="component" value="Chromosome 15"/>
</dbReference>
<feature type="compositionally biased region" description="Low complexity" evidence="6">
    <location>
        <begin position="66"/>
        <end position="75"/>
    </location>
</feature>
<evidence type="ECO:0000313" key="8">
    <source>
        <dbReference type="EMBL" id="PNW72749.1"/>
    </source>
</evidence>
<gene>
    <name evidence="8" type="ORF">CHLRE_15g641000v5</name>
</gene>
<accession>A0A2K3CWV4</accession>
<feature type="region of interest" description="Disordered" evidence="6">
    <location>
        <begin position="1"/>
        <end position="75"/>
    </location>
</feature>
<dbReference type="InterPro" id="IPR045255">
    <property type="entry name" value="RanBP1-like"/>
</dbReference>
<keyword evidence="2" id="KW-0813">Transport</keyword>
<organism evidence="8 9">
    <name type="scientific">Chlamydomonas reinhardtii</name>
    <name type="common">Chlamydomonas smithii</name>
    <dbReference type="NCBI Taxonomy" id="3055"/>
    <lineage>
        <taxon>Eukaryota</taxon>
        <taxon>Viridiplantae</taxon>
        <taxon>Chlorophyta</taxon>
        <taxon>core chlorophytes</taxon>
        <taxon>Chlorophyceae</taxon>
        <taxon>CS clade</taxon>
        <taxon>Chlamydomonadales</taxon>
        <taxon>Chlamydomonadaceae</taxon>
        <taxon>Chlamydomonas</taxon>
    </lineage>
</organism>
<dbReference type="PANTHER" id="PTHR23138:SF142">
    <property type="entry name" value="RAN-BINDING PROTEIN 3B-RELATED"/>
    <property type="match status" value="1"/>
</dbReference>
<dbReference type="Gene3D" id="2.30.29.30">
    <property type="entry name" value="Pleckstrin-homology domain (PH domain)/Phosphotyrosine-binding domain (PTB)"/>
    <property type="match status" value="1"/>
</dbReference>
<dbReference type="GeneID" id="5728617"/>
<feature type="region of interest" description="Disordered" evidence="6">
    <location>
        <begin position="107"/>
        <end position="179"/>
    </location>
</feature>
<dbReference type="RefSeq" id="XP_042916514.1">
    <property type="nucleotide sequence ID" value="XM_043070657.1"/>
</dbReference>
<protein>
    <recommendedName>
        <fullName evidence="7">RanBD1 domain-containing protein</fullName>
    </recommendedName>
</protein>
<evidence type="ECO:0000256" key="1">
    <source>
        <dbReference type="ARBA" id="ARBA00004567"/>
    </source>
</evidence>
<keyword evidence="4" id="KW-0906">Nuclear pore complex</keyword>
<dbReference type="PANTHER" id="PTHR23138">
    <property type="entry name" value="RAN BINDING PROTEIN"/>
    <property type="match status" value="1"/>
</dbReference>
<dbReference type="InterPro" id="IPR011993">
    <property type="entry name" value="PH-like_dom_sf"/>
</dbReference>